<dbReference type="InterPro" id="IPR052018">
    <property type="entry name" value="PHP_domain"/>
</dbReference>
<name>A0A382PE52_9ZZZZ</name>
<feature type="non-terminal residue" evidence="2">
    <location>
        <position position="1"/>
    </location>
</feature>
<dbReference type="EMBL" id="UINC01106320">
    <property type="protein sequence ID" value="SVC70895.1"/>
    <property type="molecule type" value="Genomic_DNA"/>
</dbReference>
<accession>A0A382PE52</accession>
<dbReference type="AlphaFoldDB" id="A0A382PE52"/>
<dbReference type="Pfam" id="PF02811">
    <property type="entry name" value="PHP"/>
    <property type="match status" value="1"/>
</dbReference>
<dbReference type="InterPro" id="IPR003141">
    <property type="entry name" value="Pol/His_phosphatase_N"/>
</dbReference>
<feature type="domain" description="Polymerase/histidinol phosphatase N-terminal" evidence="1">
    <location>
        <begin position="7"/>
        <end position="72"/>
    </location>
</feature>
<dbReference type="InterPro" id="IPR016195">
    <property type="entry name" value="Pol/histidinol_Pase-like"/>
</dbReference>
<gene>
    <name evidence="2" type="ORF">METZ01_LOCUS323749</name>
</gene>
<dbReference type="PANTHER" id="PTHR42924">
    <property type="entry name" value="EXONUCLEASE"/>
    <property type="match status" value="1"/>
</dbReference>
<protein>
    <recommendedName>
        <fullName evidence="1">Polymerase/histidinol phosphatase N-terminal domain-containing protein</fullName>
    </recommendedName>
</protein>
<sequence>VVHYNLADLHTHSFCSDGLRTPTQAVEEAAGGGVRVLSLTDHDTVEGVPEALQAGEAHGIEVIPGTELSAHLDDREVHLLAYCLDHLNPRLAAYVELVHQQRRDRGAAIVKRLNQLGVNVTLEDVLVRADGGPLGRPHIAAAMVASGAVSNKEEAFSRFIGDRRP</sequence>
<organism evidence="2">
    <name type="scientific">marine metagenome</name>
    <dbReference type="NCBI Taxonomy" id="408172"/>
    <lineage>
        <taxon>unclassified sequences</taxon>
        <taxon>metagenomes</taxon>
        <taxon>ecological metagenomes</taxon>
    </lineage>
</organism>
<dbReference type="PANTHER" id="PTHR42924:SF3">
    <property type="entry name" value="POLYMERASE_HISTIDINOL PHOSPHATASE N-TERMINAL DOMAIN-CONTAINING PROTEIN"/>
    <property type="match status" value="1"/>
</dbReference>
<dbReference type="SMART" id="SM00481">
    <property type="entry name" value="POLIIIAc"/>
    <property type="match status" value="1"/>
</dbReference>
<dbReference type="Gene3D" id="3.20.20.140">
    <property type="entry name" value="Metal-dependent hydrolases"/>
    <property type="match status" value="1"/>
</dbReference>
<dbReference type="InterPro" id="IPR004013">
    <property type="entry name" value="PHP_dom"/>
</dbReference>
<feature type="non-terminal residue" evidence="2">
    <location>
        <position position="165"/>
    </location>
</feature>
<dbReference type="SUPFAM" id="SSF89550">
    <property type="entry name" value="PHP domain-like"/>
    <property type="match status" value="1"/>
</dbReference>
<reference evidence="2" key="1">
    <citation type="submission" date="2018-05" db="EMBL/GenBank/DDBJ databases">
        <authorList>
            <person name="Lanie J.A."/>
            <person name="Ng W.-L."/>
            <person name="Kazmierczak K.M."/>
            <person name="Andrzejewski T.M."/>
            <person name="Davidsen T.M."/>
            <person name="Wayne K.J."/>
            <person name="Tettelin H."/>
            <person name="Glass J.I."/>
            <person name="Rusch D."/>
            <person name="Podicherti R."/>
            <person name="Tsui H.-C.T."/>
            <person name="Winkler M.E."/>
        </authorList>
    </citation>
    <scope>NUCLEOTIDE SEQUENCE</scope>
</reference>
<dbReference type="Gene3D" id="1.10.150.650">
    <property type="match status" value="1"/>
</dbReference>
<evidence type="ECO:0000313" key="2">
    <source>
        <dbReference type="EMBL" id="SVC70895.1"/>
    </source>
</evidence>
<evidence type="ECO:0000259" key="1">
    <source>
        <dbReference type="SMART" id="SM00481"/>
    </source>
</evidence>
<dbReference type="GO" id="GO:0004534">
    <property type="term" value="F:5'-3' RNA exonuclease activity"/>
    <property type="evidence" value="ECO:0007669"/>
    <property type="project" value="TreeGrafter"/>
</dbReference>
<dbReference type="GO" id="GO:0035312">
    <property type="term" value="F:5'-3' DNA exonuclease activity"/>
    <property type="evidence" value="ECO:0007669"/>
    <property type="project" value="TreeGrafter"/>
</dbReference>
<proteinExistence type="predicted"/>